<protein>
    <recommendedName>
        <fullName evidence="3">Bacteriocin</fullName>
    </recommendedName>
</protein>
<dbReference type="EMBL" id="CP122539">
    <property type="protein sequence ID" value="WGH76883.1"/>
    <property type="molecule type" value="Genomic_DNA"/>
</dbReference>
<evidence type="ECO:0000313" key="1">
    <source>
        <dbReference type="EMBL" id="WGH76883.1"/>
    </source>
</evidence>
<accession>A0ABY8L662</accession>
<sequence length="68" mass="7029">MKKQFDLTKFEKLETSNDSLKGGFSQALSATGGISNIELDINLARNCGSTNSGCNLVAGCGGSKEISA</sequence>
<reference evidence="1 2" key="1">
    <citation type="submission" date="2023-04" db="EMBL/GenBank/DDBJ databases">
        <title>Tenacibaculum tangerinum sp. nov., isolated from sea tidal flat of South Korea.</title>
        <authorList>
            <person name="Lee S.H."/>
            <person name="Kim J.-J."/>
        </authorList>
    </citation>
    <scope>NUCLEOTIDE SEQUENCE [LARGE SCALE GENOMIC DNA]</scope>
    <source>
        <strain evidence="1 2">GRR-S3-23</strain>
    </source>
</reference>
<name>A0ABY8L662_9FLAO</name>
<dbReference type="RefSeq" id="WP_279652743.1">
    <property type="nucleotide sequence ID" value="NZ_CP122539.1"/>
</dbReference>
<evidence type="ECO:0008006" key="3">
    <source>
        <dbReference type="Google" id="ProtNLM"/>
    </source>
</evidence>
<dbReference type="Proteomes" id="UP001232001">
    <property type="component" value="Chromosome"/>
</dbReference>
<organism evidence="1 2">
    <name type="scientific">Tenacibaculum tangerinum</name>
    <dbReference type="NCBI Taxonomy" id="3038772"/>
    <lineage>
        <taxon>Bacteria</taxon>
        <taxon>Pseudomonadati</taxon>
        <taxon>Bacteroidota</taxon>
        <taxon>Flavobacteriia</taxon>
        <taxon>Flavobacteriales</taxon>
        <taxon>Flavobacteriaceae</taxon>
        <taxon>Tenacibaculum</taxon>
    </lineage>
</organism>
<keyword evidence="2" id="KW-1185">Reference proteome</keyword>
<evidence type="ECO:0000313" key="2">
    <source>
        <dbReference type="Proteomes" id="UP001232001"/>
    </source>
</evidence>
<proteinExistence type="predicted"/>
<gene>
    <name evidence="1" type="ORF">P8625_06995</name>
</gene>